<evidence type="ECO:0000313" key="3">
    <source>
        <dbReference type="Proteomes" id="UP001370490"/>
    </source>
</evidence>
<protein>
    <submittedName>
        <fullName evidence="2">Ribonuclease H domain</fullName>
    </submittedName>
</protein>
<keyword evidence="3" id="KW-1185">Reference proteome</keyword>
<dbReference type="GO" id="GO:0003676">
    <property type="term" value="F:nucleic acid binding"/>
    <property type="evidence" value="ECO:0007669"/>
    <property type="project" value="InterPro"/>
</dbReference>
<organism evidence="2 3">
    <name type="scientific">Dillenia turbinata</name>
    <dbReference type="NCBI Taxonomy" id="194707"/>
    <lineage>
        <taxon>Eukaryota</taxon>
        <taxon>Viridiplantae</taxon>
        <taxon>Streptophyta</taxon>
        <taxon>Embryophyta</taxon>
        <taxon>Tracheophyta</taxon>
        <taxon>Spermatophyta</taxon>
        <taxon>Magnoliopsida</taxon>
        <taxon>eudicotyledons</taxon>
        <taxon>Gunneridae</taxon>
        <taxon>Pentapetalae</taxon>
        <taxon>Dilleniales</taxon>
        <taxon>Dilleniaceae</taxon>
        <taxon>Dillenia</taxon>
    </lineage>
</organism>
<dbReference type="Proteomes" id="UP001370490">
    <property type="component" value="Unassembled WGS sequence"/>
</dbReference>
<dbReference type="GO" id="GO:0004523">
    <property type="term" value="F:RNA-DNA hybrid ribonuclease activity"/>
    <property type="evidence" value="ECO:0007669"/>
    <property type="project" value="InterPro"/>
</dbReference>
<comment type="caution">
    <text evidence="2">The sequence shown here is derived from an EMBL/GenBank/DDBJ whole genome shotgun (WGS) entry which is preliminary data.</text>
</comment>
<dbReference type="AlphaFoldDB" id="A0AAN8VM07"/>
<evidence type="ECO:0000259" key="1">
    <source>
        <dbReference type="Pfam" id="PF13456"/>
    </source>
</evidence>
<name>A0AAN8VM07_9MAGN</name>
<evidence type="ECO:0000313" key="2">
    <source>
        <dbReference type="EMBL" id="KAK6932186.1"/>
    </source>
</evidence>
<dbReference type="InterPro" id="IPR002156">
    <property type="entry name" value="RNaseH_domain"/>
</dbReference>
<feature type="domain" description="RNase H type-1" evidence="1">
    <location>
        <begin position="2"/>
        <end position="48"/>
    </location>
</feature>
<dbReference type="EMBL" id="JBAMMX010000010">
    <property type="protein sequence ID" value="KAK6932186.1"/>
    <property type="molecule type" value="Genomic_DNA"/>
</dbReference>
<proteinExistence type="predicted"/>
<reference evidence="2 3" key="1">
    <citation type="submission" date="2023-12" db="EMBL/GenBank/DDBJ databases">
        <title>A high-quality genome assembly for Dillenia turbinata (Dilleniales).</title>
        <authorList>
            <person name="Chanderbali A."/>
        </authorList>
    </citation>
    <scope>NUCLEOTIDE SEQUENCE [LARGE SCALE GENOMIC DNA]</scope>
    <source>
        <strain evidence="2">LSX21</strain>
        <tissue evidence="2">Leaf</tissue>
    </source>
</reference>
<sequence>MVKAINEGIRENYPWKNVVNECKDLMKDLGIIKIKHIYREASKCADKLELGKEVDSSLHEDYAPLIAVRGATAFKCEGDVLGDLETGPSE</sequence>
<dbReference type="Pfam" id="PF13456">
    <property type="entry name" value="RVT_3"/>
    <property type="match status" value="1"/>
</dbReference>
<gene>
    <name evidence="2" type="ORF">RJ641_001810</name>
</gene>
<accession>A0AAN8VM07</accession>